<reference evidence="1" key="1">
    <citation type="submission" date="2023-10" db="EMBL/GenBank/DDBJ databases">
        <authorList>
            <person name="Rodriguez Cubillos JULIANA M."/>
            <person name="De Vega J."/>
        </authorList>
    </citation>
    <scope>NUCLEOTIDE SEQUENCE</scope>
</reference>
<protein>
    <submittedName>
        <fullName evidence="1">Uncharacterized protein</fullName>
    </submittedName>
</protein>
<dbReference type="Proteomes" id="UP001177021">
    <property type="component" value="Unassembled WGS sequence"/>
</dbReference>
<evidence type="ECO:0000313" key="1">
    <source>
        <dbReference type="EMBL" id="CAJ2630896.1"/>
    </source>
</evidence>
<organism evidence="1 2">
    <name type="scientific">Trifolium pratense</name>
    <name type="common">Red clover</name>
    <dbReference type="NCBI Taxonomy" id="57577"/>
    <lineage>
        <taxon>Eukaryota</taxon>
        <taxon>Viridiplantae</taxon>
        <taxon>Streptophyta</taxon>
        <taxon>Embryophyta</taxon>
        <taxon>Tracheophyta</taxon>
        <taxon>Spermatophyta</taxon>
        <taxon>Magnoliopsida</taxon>
        <taxon>eudicotyledons</taxon>
        <taxon>Gunneridae</taxon>
        <taxon>Pentapetalae</taxon>
        <taxon>rosids</taxon>
        <taxon>fabids</taxon>
        <taxon>Fabales</taxon>
        <taxon>Fabaceae</taxon>
        <taxon>Papilionoideae</taxon>
        <taxon>50 kb inversion clade</taxon>
        <taxon>NPAAA clade</taxon>
        <taxon>Hologalegina</taxon>
        <taxon>IRL clade</taxon>
        <taxon>Trifolieae</taxon>
        <taxon>Trifolium</taxon>
    </lineage>
</organism>
<dbReference type="EMBL" id="CASHSV030000001">
    <property type="protein sequence ID" value="CAJ2630896.1"/>
    <property type="molecule type" value="Genomic_DNA"/>
</dbReference>
<name>A0ACB0IFT3_TRIPR</name>
<keyword evidence="2" id="KW-1185">Reference proteome</keyword>
<comment type="caution">
    <text evidence="1">The sequence shown here is derived from an EMBL/GenBank/DDBJ whole genome shotgun (WGS) entry which is preliminary data.</text>
</comment>
<accession>A0ACB0IFT3</accession>
<sequence>MTVFHRSPECRRRKESLRRTRALLSSTPSLRYYIHLADGTTIKTKWLSFKEASYTRRYATSGYVELNKNHEIEPMFMQYFGKGFRAGAIPCNQKSVYWFFKWSDSYQPRLNSGLCTLNRVFIEPRCCINESERKSNDSSGVALKKFKKDSVYIDKNGKLRNFNHKKLSRKTCGSMRGRGWKFGSGFVDGIFPVLSPTAQLMLEYLQKEVDSERIWGSLDKLPPSLDAWDDVLTVSVQLRMRKKWDSIISICKWILLRSSFKPDVICYNLLIDAFGQKFLYKEAESTYLQLHQARCIPNEDTYALLIKAYCMSGKLHNAEVVFAEMRNYGLPSSAVVYNAYINGLMKGGNFDKAEEIFQRMKKDGCKLSIESYTMLINLYGKAGKSYMALKVFDEMLSQKCTPNICTYTALVNAFAREGLCEKAEEIFEQMQEAGIEPDVYAYNALMEAYSRAGFPYGAAEIFSLMQHMGCEPDRASYNILVDAYGRAGYQDDAEAVFEDMKRVGITPTMKSHMVLLSAYSKMGNVSKCEDILNQMGKSGLKLDTFVLNSMLNLYGKLGQFKKMEEVLTVMEKGSYIVDISTFNILIHRYGQAGFIEKMEELFRLLRTKGLKPDVVTWTSRIGAYSKKKLYLKCLGIFEEMIDASCYPDGGTAKVLLAACSNEDQIEQVTSVIRNMHKDMKTVLAVA</sequence>
<gene>
    <name evidence="1" type="ORF">MILVUS5_LOCUS2578</name>
</gene>
<proteinExistence type="predicted"/>
<evidence type="ECO:0000313" key="2">
    <source>
        <dbReference type="Proteomes" id="UP001177021"/>
    </source>
</evidence>